<dbReference type="SUPFAM" id="SSF56349">
    <property type="entry name" value="DNA breaking-rejoining enzymes"/>
    <property type="match status" value="1"/>
</dbReference>
<dbReference type="InterPro" id="IPR011010">
    <property type="entry name" value="DNA_brk_join_enz"/>
</dbReference>
<evidence type="ECO:0000256" key="1">
    <source>
        <dbReference type="ARBA" id="ARBA00023172"/>
    </source>
</evidence>
<dbReference type="EMBL" id="ABVR01000026">
    <property type="protein sequence ID" value="EEG91606.1"/>
    <property type="molecule type" value="Genomic_DNA"/>
</dbReference>
<gene>
    <name evidence="2" type="ORF">COPCOM_00091</name>
</gene>
<reference evidence="2 3" key="1">
    <citation type="submission" date="2009-02" db="EMBL/GenBank/DDBJ databases">
        <authorList>
            <person name="Fulton L."/>
            <person name="Clifton S."/>
            <person name="Fulton B."/>
            <person name="Xu J."/>
            <person name="Minx P."/>
            <person name="Pepin K.H."/>
            <person name="Johnson M."/>
            <person name="Bhonagiri V."/>
            <person name="Nash W.E."/>
            <person name="Mardis E.R."/>
            <person name="Wilson R.K."/>
        </authorList>
    </citation>
    <scope>NUCLEOTIDE SEQUENCE [LARGE SCALE GENOMIC DNA]</scope>
    <source>
        <strain evidence="2 3">ATCC 27758</strain>
    </source>
</reference>
<dbReference type="GO" id="GO:0003677">
    <property type="term" value="F:DNA binding"/>
    <property type="evidence" value="ECO:0007669"/>
    <property type="project" value="InterPro"/>
</dbReference>
<keyword evidence="1" id="KW-0233">DNA recombination</keyword>
<accession>C0B4N1</accession>
<dbReference type="AlphaFoldDB" id="C0B4N1"/>
<organism evidence="2 3">
    <name type="scientific">Coprococcus comes ATCC 27758</name>
    <dbReference type="NCBI Taxonomy" id="470146"/>
    <lineage>
        <taxon>Bacteria</taxon>
        <taxon>Bacillati</taxon>
        <taxon>Bacillota</taxon>
        <taxon>Clostridia</taxon>
        <taxon>Lachnospirales</taxon>
        <taxon>Lachnospiraceae</taxon>
        <taxon>Coprococcus</taxon>
    </lineage>
</organism>
<dbReference type="GeneID" id="92824613"/>
<dbReference type="Proteomes" id="UP000003793">
    <property type="component" value="Unassembled WGS sequence"/>
</dbReference>
<dbReference type="HOGENOM" id="CLU_2567993_0_0_9"/>
<dbReference type="GO" id="GO:0015074">
    <property type="term" value="P:DNA integration"/>
    <property type="evidence" value="ECO:0007669"/>
    <property type="project" value="InterPro"/>
</dbReference>
<dbReference type="RefSeq" id="WP_008372194.1">
    <property type="nucleotide sequence ID" value="NZ_CP102277.1"/>
</dbReference>
<protein>
    <recommendedName>
        <fullName evidence="4">Tyr recombinase domain-containing protein</fullName>
    </recommendedName>
</protein>
<dbReference type="InterPro" id="IPR013762">
    <property type="entry name" value="Integrase-like_cat_sf"/>
</dbReference>
<evidence type="ECO:0008006" key="4">
    <source>
        <dbReference type="Google" id="ProtNLM"/>
    </source>
</evidence>
<dbReference type="GO" id="GO:0006310">
    <property type="term" value="P:DNA recombination"/>
    <property type="evidence" value="ECO:0007669"/>
    <property type="project" value="UniProtKB-KW"/>
</dbReference>
<evidence type="ECO:0000313" key="3">
    <source>
        <dbReference type="Proteomes" id="UP000003793"/>
    </source>
</evidence>
<evidence type="ECO:0000313" key="2">
    <source>
        <dbReference type="EMBL" id="EEG91606.1"/>
    </source>
</evidence>
<proteinExistence type="predicted"/>
<sequence length="81" mass="9340">MFEHNAKDKIYENEDGTFFIGLVRKKTYATYEEAVDTVCERKVLQEIMGHKTIAITMQVYNHVLEGRAEAEMQRISSALVV</sequence>
<reference evidence="2 3" key="2">
    <citation type="submission" date="2009-03" db="EMBL/GenBank/DDBJ databases">
        <title>Draft genome sequence of Coprococcus comes (ATCC 27758).</title>
        <authorList>
            <person name="Sudarsanam P."/>
            <person name="Ley R."/>
            <person name="Guruge J."/>
            <person name="Turnbaugh P.J."/>
            <person name="Mahowald M."/>
            <person name="Liep D."/>
            <person name="Gordon J."/>
        </authorList>
    </citation>
    <scope>NUCLEOTIDE SEQUENCE [LARGE SCALE GENOMIC DNA]</scope>
    <source>
        <strain evidence="2 3">ATCC 27758</strain>
    </source>
</reference>
<name>C0B4N1_9FIRM</name>
<comment type="caution">
    <text evidence="2">The sequence shown here is derived from an EMBL/GenBank/DDBJ whole genome shotgun (WGS) entry which is preliminary data.</text>
</comment>
<dbReference type="Gene3D" id="1.10.443.10">
    <property type="entry name" value="Intergrase catalytic core"/>
    <property type="match status" value="1"/>
</dbReference>